<dbReference type="EMBL" id="WHPF01000007">
    <property type="protein sequence ID" value="NNV56188.1"/>
    <property type="molecule type" value="Genomic_DNA"/>
</dbReference>
<evidence type="ECO:0000259" key="1">
    <source>
        <dbReference type="Pfam" id="PF14292"/>
    </source>
</evidence>
<protein>
    <recommendedName>
        <fullName evidence="1">SusE outer membrane protein domain-containing protein</fullName>
    </recommendedName>
</protein>
<dbReference type="InterPro" id="IPR025970">
    <property type="entry name" value="SusE"/>
</dbReference>
<dbReference type="Proteomes" id="UP000598971">
    <property type="component" value="Unassembled WGS sequence"/>
</dbReference>
<evidence type="ECO:0000313" key="3">
    <source>
        <dbReference type="Proteomes" id="UP000598971"/>
    </source>
</evidence>
<comment type="caution">
    <text evidence="2">The sequence shown here is derived from an EMBL/GenBank/DDBJ whole genome shotgun (WGS) entry which is preliminary data.</text>
</comment>
<reference evidence="2" key="1">
    <citation type="submission" date="2019-10" db="EMBL/GenBank/DDBJ databases">
        <title>Draft genome sequence of Panacibacter sp. KCS-6.</title>
        <authorList>
            <person name="Yim K.J."/>
        </authorList>
    </citation>
    <scope>NUCLEOTIDE SEQUENCE</scope>
    <source>
        <strain evidence="2">KCS-6</strain>
    </source>
</reference>
<name>A0A8J8FDZ1_9BACT</name>
<dbReference type="AlphaFoldDB" id="A0A8J8FDZ1"/>
<dbReference type="Pfam" id="PF14292">
    <property type="entry name" value="SusE"/>
    <property type="match status" value="1"/>
</dbReference>
<dbReference type="Gene3D" id="2.60.40.3620">
    <property type="match status" value="1"/>
</dbReference>
<sequence>MQDINYLLIKSFIMKNISRALFLSSFLVIFLFSCKKDEVKNYFEGGTAPVLSASTTAITLGYTTATDEAIKLSWTNPNYTFTTGVSSQDVAYLVEIDKAGNNFTNPQKQTIAVSKALSLSISQTQFNDYMLNQLVLPLNVQSNLEIRVIASFSSGAEALVSNVLSVTATPYAIPPKVPVPIDGTLWMVGDAAPSGWSNPLPTPYDASQQFTQVSETLYELTVNLPGGGGYKLIQQQGDWGKQYHMLAGGTWEGGDFEKKDSDPQFPGPVSSGTYKISVDFQRGKFTVTKQ</sequence>
<proteinExistence type="predicted"/>
<organism evidence="2 3">
    <name type="scientific">Limnovirga soli</name>
    <dbReference type="NCBI Taxonomy" id="2656915"/>
    <lineage>
        <taxon>Bacteria</taxon>
        <taxon>Pseudomonadati</taxon>
        <taxon>Bacteroidota</taxon>
        <taxon>Chitinophagia</taxon>
        <taxon>Chitinophagales</taxon>
        <taxon>Chitinophagaceae</taxon>
        <taxon>Limnovirga</taxon>
    </lineage>
</organism>
<keyword evidence="3" id="KW-1185">Reference proteome</keyword>
<gene>
    <name evidence="2" type="ORF">GD597_12015</name>
</gene>
<evidence type="ECO:0000313" key="2">
    <source>
        <dbReference type="EMBL" id="NNV56188.1"/>
    </source>
</evidence>
<accession>A0A8J8FDZ1</accession>
<feature type="domain" description="SusE outer membrane protein" evidence="1">
    <location>
        <begin position="36"/>
        <end position="148"/>
    </location>
</feature>